<dbReference type="NCBIfam" id="NF003818">
    <property type="entry name" value="PRK05409.1"/>
    <property type="match status" value="1"/>
</dbReference>
<name>A0A1D9LCC7_9NEIS</name>
<evidence type="ECO:0000313" key="1">
    <source>
        <dbReference type="EMBL" id="AOZ48923.1"/>
    </source>
</evidence>
<dbReference type="PANTHER" id="PTHR42194">
    <property type="entry name" value="UPF0276 PROTEIN HI_1600"/>
    <property type="match status" value="1"/>
</dbReference>
<dbReference type="RefSeq" id="WP_070978517.1">
    <property type="nucleotide sequence ID" value="NZ_CP017707.1"/>
</dbReference>
<dbReference type="KEGG" id="cvc:BKX93_02200"/>
<dbReference type="STRING" id="1108595.BKX93_02200"/>
<reference evidence="1 2" key="1">
    <citation type="submission" date="2016-10" db="EMBL/GenBank/DDBJ databases">
        <title>Chromobacterium muskegensis sp. nov., an insecticidal bacterium isolated from Sphagnum bogs.</title>
        <authorList>
            <person name="Sparks M.E."/>
            <person name="Blackburn M.B."/>
            <person name="Gundersen-Rindal D.E."/>
            <person name="Mitchell A."/>
            <person name="Farrar R."/>
            <person name="Kuhar D."/>
        </authorList>
    </citation>
    <scope>NUCLEOTIDE SEQUENCE [LARGE SCALE GENOMIC DNA]</scope>
    <source>
        <strain evidence="1 2">21-1</strain>
    </source>
</reference>
<dbReference type="InterPro" id="IPR036237">
    <property type="entry name" value="Xyl_isomerase-like_sf"/>
</dbReference>
<proteinExistence type="predicted"/>
<dbReference type="InterPro" id="IPR007801">
    <property type="entry name" value="MbnB/TglH/ChrH"/>
</dbReference>
<gene>
    <name evidence="1" type="ORF">BKX93_02200</name>
</gene>
<dbReference type="GeneID" id="68840026"/>
<dbReference type="AlphaFoldDB" id="A0A1D9LCC7"/>
<dbReference type="Pfam" id="PF05114">
    <property type="entry name" value="MbnB_TglH_ChrH"/>
    <property type="match status" value="1"/>
</dbReference>
<evidence type="ECO:0000313" key="2">
    <source>
        <dbReference type="Proteomes" id="UP000178776"/>
    </source>
</evidence>
<protein>
    <submittedName>
        <fullName evidence="1">Uncharacterized protein</fullName>
    </submittedName>
</protein>
<accession>A0A1D9LCC7</accession>
<dbReference type="Gene3D" id="3.20.20.150">
    <property type="entry name" value="Divalent-metal-dependent TIM barrel enzymes"/>
    <property type="match status" value="1"/>
</dbReference>
<dbReference type="PANTHER" id="PTHR42194:SF1">
    <property type="entry name" value="UPF0276 PROTEIN HI_1600"/>
    <property type="match status" value="1"/>
</dbReference>
<organism evidence="1 2">
    <name type="scientific">Chromobacterium vaccinii</name>
    <dbReference type="NCBI Taxonomy" id="1108595"/>
    <lineage>
        <taxon>Bacteria</taxon>
        <taxon>Pseudomonadati</taxon>
        <taxon>Pseudomonadota</taxon>
        <taxon>Betaproteobacteria</taxon>
        <taxon>Neisseriales</taxon>
        <taxon>Chromobacteriaceae</taxon>
        <taxon>Chromobacterium</taxon>
    </lineage>
</organism>
<dbReference type="Proteomes" id="UP000178776">
    <property type="component" value="Chromosome"/>
</dbReference>
<dbReference type="EMBL" id="CP017707">
    <property type="protein sequence ID" value="AOZ48923.1"/>
    <property type="molecule type" value="Genomic_DNA"/>
</dbReference>
<sequence length="279" mass="31527">MRSISPTAIGVGLRAEHAQWLADQDPQPGIDFLELTVENWLDVGGRKREQLERLSGKYPLVAHGLSLSIGDTLPLDTDFLARVKRFLDRYRIDIYSDHLSYSRDRQGYLYDLLPIPRCKEMAERIAAKIKQAQDILQRPLVLENISYYHCHAGQMDEAVFIHRILEQSGCQMLLDINNVYVNAANHGYDPQGFIASLPSPAIRYFHIAGHWRSDDGVLIDTHGAAVCGEVLELARQTVALHGPRPLVLERDNHIPCWPELRDEAIGLRKWIGQPAPQAA</sequence>
<dbReference type="SUPFAM" id="SSF51658">
    <property type="entry name" value="Xylose isomerase-like"/>
    <property type="match status" value="1"/>
</dbReference>